<organism evidence="2">
    <name type="scientific">freshwater metagenome</name>
    <dbReference type="NCBI Taxonomy" id="449393"/>
    <lineage>
        <taxon>unclassified sequences</taxon>
        <taxon>metagenomes</taxon>
        <taxon>ecological metagenomes</taxon>
    </lineage>
</organism>
<dbReference type="AlphaFoldDB" id="A0A6J6SPA9"/>
<feature type="region of interest" description="Disordered" evidence="1">
    <location>
        <begin position="94"/>
        <end position="138"/>
    </location>
</feature>
<gene>
    <name evidence="2" type="ORF">UFOPK2786_00528</name>
</gene>
<protein>
    <submittedName>
        <fullName evidence="2">Unannotated protein</fullName>
    </submittedName>
</protein>
<accession>A0A6J6SPA9</accession>
<proteinExistence type="predicted"/>
<reference evidence="2" key="1">
    <citation type="submission" date="2020-05" db="EMBL/GenBank/DDBJ databases">
        <authorList>
            <person name="Chiriac C."/>
            <person name="Salcher M."/>
            <person name="Ghai R."/>
            <person name="Kavagutti S V."/>
        </authorList>
    </citation>
    <scope>NUCLEOTIDE SEQUENCE</scope>
</reference>
<evidence type="ECO:0000313" key="2">
    <source>
        <dbReference type="EMBL" id="CAB4736624.1"/>
    </source>
</evidence>
<dbReference type="EMBL" id="CAEZYW010000058">
    <property type="protein sequence ID" value="CAB4736624.1"/>
    <property type="molecule type" value="Genomic_DNA"/>
</dbReference>
<evidence type="ECO:0000256" key="1">
    <source>
        <dbReference type="SAM" id="MobiDB-lite"/>
    </source>
</evidence>
<name>A0A6J6SPA9_9ZZZZ</name>
<feature type="compositionally biased region" description="Low complexity" evidence="1">
    <location>
        <begin position="99"/>
        <end position="124"/>
    </location>
</feature>
<sequence length="138" mass="14054">MSTMTCPSTSGRAPPGSRPAAALAWARAAAIPAIAVPGSRARSSTIRDIVGSEATIPNRCGRARSIATSAGQSPPAASITARSQTALPGWWTAFGRMNPPSSTSSASTRPRARAVSVSSSVPAPDTEPDDSERYLTCG</sequence>